<dbReference type="CDD" id="cd17115">
    <property type="entry name" value="RA_RHG20"/>
    <property type="match status" value="1"/>
</dbReference>
<dbReference type="SUPFAM" id="SSF50729">
    <property type="entry name" value="PH domain-like"/>
    <property type="match status" value="1"/>
</dbReference>
<dbReference type="OMA" id="MQMETYA"/>
<reference evidence="6" key="2">
    <citation type="submission" date="2021-01" db="UniProtKB">
        <authorList>
            <consortium name="EnsemblMetazoa"/>
        </authorList>
    </citation>
    <scope>IDENTIFICATION</scope>
</reference>
<feature type="domain" description="Ras-associating" evidence="4">
    <location>
        <begin position="362"/>
        <end position="464"/>
    </location>
</feature>
<dbReference type="InterPro" id="IPR001849">
    <property type="entry name" value="PH_domain"/>
</dbReference>
<dbReference type="SMART" id="SM00233">
    <property type="entry name" value="PH"/>
    <property type="match status" value="1"/>
</dbReference>
<feature type="region of interest" description="Disordered" evidence="3">
    <location>
        <begin position="781"/>
        <end position="836"/>
    </location>
</feature>
<dbReference type="InterPro" id="IPR000159">
    <property type="entry name" value="RA_dom"/>
</dbReference>
<dbReference type="EnsemblMetazoa" id="XM_011681362">
    <property type="protein sequence ID" value="XP_011679664"/>
    <property type="gene ID" value="LOC582570"/>
</dbReference>
<dbReference type="OrthoDB" id="9994905at2759"/>
<dbReference type="InterPro" id="IPR000198">
    <property type="entry name" value="RhoGAP_dom"/>
</dbReference>
<feature type="compositionally biased region" description="Polar residues" evidence="3">
    <location>
        <begin position="934"/>
        <end position="948"/>
    </location>
</feature>
<organism evidence="6 7">
    <name type="scientific">Strongylocentrotus purpuratus</name>
    <name type="common">Purple sea urchin</name>
    <dbReference type="NCBI Taxonomy" id="7668"/>
    <lineage>
        <taxon>Eukaryota</taxon>
        <taxon>Metazoa</taxon>
        <taxon>Echinodermata</taxon>
        <taxon>Eleutherozoa</taxon>
        <taxon>Echinozoa</taxon>
        <taxon>Echinoidea</taxon>
        <taxon>Euechinoidea</taxon>
        <taxon>Echinacea</taxon>
        <taxon>Camarodonta</taxon>
        <taxon>Echinidea</taxon>
        <taxon>Strongylocentrotidae</taxon>
        <taxon>Strongylocentrotus</taxon>
    </lineage>
</organism>
<dbReference type="InterPro" id="IPR047887">
    <property type="entry name" value="ARHGAP20_PH"/>
</dbReference>
<dbReference type="PANTHER" id="PTHR23179:SF3">
    <property type="entry name" value="RHO GTPASE-ACTIVATING PROTEIN 20"/>
    <property type="match status" value="1"/>
</dbReference>
<feature type="compositionally biased region" description="Pro residues" evidence="3">
    <location>
        <begin position="1356"/>
        <end position="1366"/>
    </location>
</feature>
<evidence type="ECO:0000313" key="7">
    <source>
        <dbReference type="Proteomes" id="UP000007110"/>
    </source>
</evidence>
<dbReference type="Pfam" id="PF22286">
    <property type="entry name" value="RHG20_PH"/>
    <property type="match status" value="1"/>
</dbReference>
<feature type="compositionally biased region" description="Polar residues" evidence="3">
    <location>
        <begin position="1176"/>
        <end position="1193"/>
    </location>
</feature>
<name>A0A7M7HP66_STRPU</name>
<dbReference type="Proteomes" id="UP000007110">
    <property type="component" value="Unassembled WGS sequence"/>
</dbReference>
<dbReference type="GO" id="GO:0007165">
    <property type="term" value="P:signal transduction"/>
    <property type="evidence" value="ECO:0007669"/>
    <property type="project" value="InterPro"/>
</dbReference>
<feature type="region of interest" description="Disordered" evidence="3">
    <location>
        <begin position="87"/>
        <end position="109"/>
    </location>
</feature>
<reference evidence="7" key="1">
    <citation type="submission" date="2015-02" db="EMBL/GenBank/DDBJ databases">
        <title>Genome sequencing for Strongylocentrotus purpuratus.</title>
        <authorList>
            <person name="Murali S."/>
            <person name="Liu Y."/>
            <person name="Vee V."/>
            <person name="English A."/>
            <person name="Wang M."/>
            <person name="Skinner E."/>
            <person name="Han Y."/>
            <person name="Muzny D.M."/>
            <person name="Worley K.C."/>
            <person name="Gibbs R.A."/>
        </authorList>
    </citation>
    <scope>NUCLEOTIDE SEQUENCE</scope>
</reference>
<dbReference type="GeneID" id="582570"/>
<feature type="compositionally biased region" description="Polar residues" evidence="3">
    <location>
        <begin position="962"/>
        <end position="971"/>
    </location>
</feature>
<dbReference type="InParanoid" id="A0A7M7HP66"/>
<dbReference type="CDD" id="cd13319">
    <property type="entry name" value="PH_RARhoGAP"/>
    <property type="match status" value="1"/>
</dbReference>
<accession>A0A7M7HP66</accession>
<dbReference type="Gene3D" id="2.30.29.30">
    <property type="entry name" value="Pleckstrin-homology domain (PH domain)/Phosphotyrosine-binding domain (PTB)"/>
    <property type="match status" value="1"/>
</dbReference>
<feature type="region of interest" description="Disordered" evidence="3">
    <location>
        <begin position="909"/>
        <end position="1378"/>
    </location>
</feature>
<feature type="region of interest" description="Disordered" evidence="3">
    <location>
        <begin position="463"/>
        <end position="485"/>
    </location>
</feature>
<keyword evidence="7" id="KW-1185">Reference proteome</keyword>
<dbReference type="Gene3D" id="1.10.555.10">
    <property type="entry name" value="Rho GTPase activation protein"/>
    <property type="match status" value="1"/>
</dbReference>
<dbReference type="GO" id="GO:0035023">
    <property type="term" value="P:regulation of Rho protein signal transduction"/>
    <property type="evidence" value="ECO:0007669"/>
    <property type="project" value="InterPro"/>
</dbReference>
<feature type="compositionally biased region" description="Polar residues" evidence="3">
    <location>
        <begin position="1025"/>
        <end position="1035"/>
    </location>
</feature>
<dbReference type="InterPro" id="IPR047888">
    <property type="entry name" value="ARHGAP20_RA"/>
</dbReference>
<evidence type="ECO:0000256" key="3">
    <source>
        <dbReference type="SAM" id="MobiDB-lite"/>
    </source>
</evidence>
<dbReference type="InterPro" id="IPR011993">
    <property type="entry name" value="PH-like_dom_sf"/>
</dbReference>
<dbReference type="Pfam" id="PF00788">
    <property type="entry name" value="RA"/>
    <property type="match status" value="1"/>
</dbReference>
<feature type="compositionally biased region" description="Polar residues" evidence="3">
    <location>
        <begin position="1258"/>
        <end position="1267"/>
    </location>
</feature>
<feature type="compositionally biased region" description="Polar residues" evidence="3">
    <location>
        <begin position="781"/>
        <end position="797"/>
    </location>
</feature>
<dbReference type="InterPro" id="IPR008936">
    <property type="entry name" value="Rho_GTPase_activation_prot"/>
</dbReference>
<evidence type="ECO:0000259" key="5">
    <source>
        <dbReference type="PROSITE" id="PS50238"/>
    </source>
</evidence>
<dbReference type="InterPro" id="IPR047886">
    <property type="entry name" value="ARHGAP20-like_RhoGAP"/>
</dbReference>
<feature type="compositionally biased region" description="Polar residues" evidence="3">
    <location>
        <begin position="1103"/>
        <end position="1119"/>
    </location>
</feature>
<sequence>MDTDMQMETYAMDLQMCKIQEERTRRKGVHEMRGGIEGVKEGSPSSWYLFRGGPVMTKQRRHSEGSRPNDQVQRVSQYDKVLHNLLEDSSKSRTGHPRDHESLLDPEQTVREIVKEREEEMCQAENESKLLQIQERFTHDDLNLFGAKEMTKAQKFKALSTRRRSAPVMVIRSALATSGSKLKTIQDKSNNNNSPPGSMMALELGALSLSTSLNIPGVGSRDLPSPTAEAPPCKRLYIMEGPVQISIGPQIQNRYLVLMNDTLLIAKPKSATSLRLKHRLRVGELWLNTCIDEVSEVIKSHDCSFVLGWPTNNVVLTFASNQERELWWQKLSTHIEVKRKEDEGKTVQVRVLNRDQEYSAFPSKTLQIGNHQHSSNLLDMAMQEFGMPEEARNDYQLWVQSGREDSLYPLIGHEYPYAIKMSHIRDAQDKPSDVVFSSEMEHLSSAENELREHQCQFIIRRKGKTGSGGIDSSAIQRRLKKGRKSPFKLSFKRSISNKDGSSPGSSPISPHARLFGLPLSMVCPDNTLPKPVMDLLTTLYHQAPFVTGIFRKSANARVCRELREALDAGEQCSLDDVSIHVAASVLKDFLRSLPDSLLVCSQCEEWINTIDIADKEERLQAIKSLLDQLLDINQVLLRHLFNVLHYVSLHMDENNMNSYNLSICVAPSMLWSLANAGPVTQAMATKKIPAVVEFMIDNVKEVFGDDVLTLFGDPPVQVTERRRHDSSGDSDSLNEISPYIKRDDSSMDSIEKEFFANDSEQEPIGAIHKWHYGNTPVLSPSTLSRDSGITSSDNQLYPDSDNTDTTDSGMDSKEKPSVVSNAGGRPAKTSSQFSDELFWRQRRGSEPAPISKEAARHRMALLASSANNTADNSPDISDQEYNLSEDTLKLIKDLSKDCSSNLLSAMLPEDMRSNSRKSSANGSGLLINEKGLIPSNTQGGNSMPTTPTEEVPPIMSYGRRQSVPSIGSGSPTFPRRLTSSRRSASSMSSSSSERMSDAQSSSSSERLHSSKLGMKPQRTEIDMTKTLQAASSNAGRLSPRSGPNVGQHGFQPTYKKQFMNSDTRGLPSRPTALPVRPRHHNLRPSQVKEATPPREFFPKDATTRSTTLSQSPRSLPTHQEQTEKRAPSPIKRNNSPSIAIGQHTKQRVSKTQSDSSQCRTTPPTYQEAMNRRALLQKSTKSLDSESLTLATDQSPRRRSGDVNVAKHRHEDRSGKPKRHLTAGGIIFLDSDTDSSDDDDEYRNGYGSSKSRGVRRTSSDSVATNRKGSTSTSVQRSSSDTAKPAGNEVRTKHQQRNAENTRRSSQPVPPRRRHHNGEVPRRTSAGNHPGRRQQEPTNSSNSADPAPGRSTALHFPFPDPHAEPPSSPLASPRSKSIVDAKNGLKKVSDNAQTVSQARSDWQRIKTVVGKDLKMTVKNLESIDYTDESYV</sequence>
<feature type="region of interest" description="Disordered" evidence="3">
    <location>
        <begin position="719"/>
        <end position="742"/>
    </location>
</feature>
<keyword evidence="2" id="KW-0597">Phosphoprotein</keyword>
<dbReference type="SUPFAM" id="SSF48350">
    <property type="entry name" value="GTPase activation domain, GAP"/>
    <property type="match status" value="1"/>
</dbReference>
<dbReference type="PROSITE" id="PS50238">
    <property type="entry name" value="RHOGAP"/>
    <property type="match status" value="1"/>
</dbReference>
<protein>
    <recommendedName>
        <fullName evidence="8">Rho GTPase-activating protein 20</fullName>
    </recommendedName>
</protein>
<evidence type="ECO:0000313" key="6">
    <source>
        <dbReference type="EnsemblMetazoa" id="XP_011679664"/>
    </source>
</evidence>
<keyword evidence="1" id="KW-0343">GTPase activation</keyword>
<dbReference type="Pfam" id="PF00620">
    <property type="entry name" value="RhoGAP"/>
    <property type="match status" value="1"/>
</dbReference>
<evidence type="ECO:0008006" key="8">
    <source>
        <dbReference type="Google" id="ProtNLM"/>
    </source>
</evidence>
<proteinExistence type="predicted"/>
<evidence type="ECO:0000256" key="2">
    <source>
        <dbReference type="ARBA" id="ARBA00022553"/>
    </source>
</evidence>
<feature type="compositionally biased region" description="Polar residues" evidence="3">
    <location>
        <begin position="1149"/>
        <end position="1164"/>
    </location>
</feature>
<feature type="domain" description="Rho-GAP" evidence="5">
    <location>
        <begin position="517"/>
        <end position="703"/>
    </location>
</feature>
<evidence type="ECO:0000259" key="4">
    <source>
        <dbReference type="PROSITE" id="PS50200"/>
    </source>
</evidence>
<feature type="compositionally biased region" description="Acidic residues" evidence="3">
    <location>
        <begin position="1230"/>
        <end position="1240"/>
    </location>
</feature>
<feature type="compositionally biased region" description="Low complexity" evidence="3">
    <location>
        <begin position="980"/>
        <end position="1004"/>
    </location>
</feature>
<dbReference type="GO" id="GO:0005096">
    <property type="term" value="F:GTPase activator activity"/>
    <property type="evidence" value="ECO:0000318"/>
    <property type="project" value="GO_Central"/>
</dbReference>
<dbReference type="RefSeq" id="XP_011679664.2">
    <property type="nucleotide sequence ID" value="XM_011681362.2"/>
</dbReference>
<evidence type="ECO:0000256" key="1">
    <source>
        <dbReference type="ARBA" id="ARBA00022468"/>
    </source>
</evidence>
<dbReference type="CDD" id="cd04402">
    <property type="entry name" value="RhoGAP_ARHGAP20"/>
    <property type="match status" value="1"/>
</dbReference>
<dbReference type="PANTHER" id="PTHR23179">
    <property type="entry name" value="T-CELL ACTIVATION RHO GTPASE ACTIVATING PROTEIN-RELATED"/>
    <property type="match status" value="1"/>
</dbReference>
<feature type="compositionally biased region" description="Low complexity" evidence="3">
    <location>
        <begin position="1268"/>
        <end position="1280"/>
    </location>
</feature>
<dbReference type="SMART" id="SM00324">
    <property type="entry name" value="RhoGAP"/>
    <property type="match status" value="1"/>
</dbReference>
<dbReference type="PROSITE" id="PS50200">
    <property type="entry name" value="RA"/>
    <property type="match status" value="1"/>
</dbReference>